<keyword evidence="1" id="KW-0378">Hydrolase</keyword>
<dbReference type="GO" id="GO:0016787">
    <property type="term" value="F:hydrolase activity"/>
    <property type="evidence" value="ECO:0007669"/>
    <property type="project" value="UniProtKB-KW"/>
</dbReference>
<accession>A0A271K8I9</accession>
<dbReference type="SUPFAM" id="SSF53474">
    <property type="entry name" value="alpha/beta-Hydrolases"/>
    <property type="match status" value="1"/>
</dbReference>
<feature type="domain" description="BD-FAE-like" evidence="2">
    <location>
        <begin position="61"/>
        <end position="159"/>
    </location>
</feature>
<dbReference type="PANTHER" id="PTHR48081">
    <property type="entry name" value="AB HYDROLASE SUPERFAMILY PROTEIN C4A8.06C"/>
    <property type="match status" value="1"/>
</dbReference>
<evidence type="ECO:0000259" key="2">
    <source>
        <dbReference type="Pfam" id="PF20434"/>
    </source>
</evidence>
<dbReference type="InterPro" id="IPR050300">
    <property type="entry name" value="GDXG_lipolytic_enzyme"/>
</dbReference>
<reference evidence="3 4" key="1">
    <citation type="submission" date="2017-08" db="EMBL/GenBank/DDBJ databases">
        <title>Mesorhizobium wenxinae sp. nov., a novel rhizobial species isolated from root nodules of chickpea (Cicer arietinum L.).</title>
        <authorList>
            <person name="Zhang J."/>
        </authorList>
    </citation>
    <scope>NUCLEOTIDE SEQUENCE [LARGE SCALE GENOMIC DNA]</scope>
    <source>
        <strain evidence="4">WYCCWR 10019</strain>
    </source>
</reference>
<sequence length="288" mass="31658">MTARTHSGIDRQALDREFFARGTVPDVDIFIDAYARLSRAARQTLRGEVDVAYGEGADETLDIFVPAPGAPLFIFIHGGFWRALSKDESSFMAPAFAQAGIGVAAINYSLAPSVSIDEIVRQTRLAFVWLWHNAERLGFDRSRIHICGSSAGGHLAAMLLDGTWLESVSLPHNAVASATLFSGLFDLEPLRHCHVNDWMNFDKAQAKRNSPIHLPVQAGAMLHVAYAETDTEAFKCQSRTYARHCVDAGARVTCAEYANTNHFDIVLKLAEAGTTVFRHVTRQILDGQ</sequence>
<evidence type="ECO:0000256" key="1">
    <source>
        <dbReference type="ARBA" id="ARBA00022801"/>
    </source>
</evidence>
<dbReference type="InterPro" id="IPR049492">
    <property type="entry name" value="BD-FAE-like_dom"/>
</dbReference>
<dbReference type="AlphaFoldDB" id="A0A271K8I9"/>
<gene>
    <name evidence="3" type="ORF">CIT31_29300</name>
</gene>
<dbReference type="Pfam" id="PF20434">
    <property type="entry name" value="BD-FAE"/>
    <property type="match status" value="1"/>
</dbReference>
<keyword evidence="4" id="KW-1185">Reference proteome</keyword>
<name>A0A271K8I9_9HYPH</name>
<dbReference type="Proteomes" id="UP000215931">
    <property type="component" value="Unassembled WGS sequence"/>
</dbReference>
<evidence type="ECO:0000313" key="3">
    <source>
        <dbReference type="EMBL" id="PAP92082.1"/>
    </source>
</evidence>
<dbReference type="OrthoDB" id="9771666at2"/>
<organism evidence="3 4">
    <name type="scientific">Mesorhizobium wenxiniae</name>
    <dbReference type="NCBI Taxonomy" id="2014805"/>
    <lineage>
        <taxon>Bacteria</taxon>
        <taxon>Pseudomonadati</taxon>
        <taxon>Pseudomonadota</taxon>
        <taxon>Alphaproteobacteria</taxon>
        <taxon>Hyphomicrobiales</taxon>
        <taxon>Phyllobacteriaceae</taxon>
        <taxon>Mesorhizobium</taxon>
    </lineage>
</organism>
<protein>
    <recommendedName>
        <fullName evidence="2">BD-FAE-like domain-containing protein</fullName>
    </recommendedName>
</protein>
<comment type="caution">
    <text evidence="3">The sequence shown here is derived from an EMBL/GenBank/DDBJ whole genome shotgun (WGS) entry which is preliminary data.</text>
</comment>
<dbReference type="PANTHER" id="PTHR48081:SF33">
    <property type="entry name" value="KYNURENINE FORMAMIDASE"/>
    <property type="match status" value="1"/>
</dbReference>
<dbReference type="Gene3D" id="3.40.50.1820">
    <property type="entry name" value="alpha/beta hydrolase"/>
    <property type="match status" value="1"/>
</dbReference>
<dbReference type="InterPro" id="IPR029058">
    <property type="entry name" value="AB_hydrolase_fold"/>
</dbReference>
<dbReference type="EMBL" id="NPKH01000037">
    <property type="protein sequence ID" value="PAP92082.1"/>
    <property type="molecule type" value="Genomic_DNA"/>
</dbReference>
<evidence type="ECO:0000313" key="4">
    <source>
        <dbReference type="Proteomes" id="UP000215931"/>
    </source>
</evidence>
<proteinExistence type="predicted"/>
<dbReference type="RefSeq" id="WP_095521406.1">
    <property type="nucleotide sequence ID" value="NZ_NPKH01000037.1"/>
</dbReference>